<dbReference type="InterPro" id="IPR036271">
    <property type="entry name" value="Tet_transcr_reg_TetR-rel_C_sf"/>
</dbReference>
<evidence type="ECO:0000313" key="8">
    <source>
        <dbReference type="Proteomes" id="UP001560267"/>
    </source>
</evidence>
<feature type="region of interest" description="Disordered" evidence="5">
    <location>
        <begin position="1"/>
        <end position="45"/>
    </location>
</feature>
<organism evidence="7 8">
    <name type="scientific">Ferrimicrobium acidiphilum</name>
    <dbReference type="NCBI Taxonomy" id="121039"/>
    <lineage>
        <taxon>Bacteria</taxon>
        <taxon>Bacillati</taxon>
        <taxon>Actinomycetota</taxon>
        <taxon>Acidimicrobiia</taxon>
        <taxon>Acidimicrobiales</taxon>
        <taxon>Acidimicrobiaceae</taxon>
        <taxon>Ferrimicrobium</taxon>
    </lineage>
</organism>
<accession>A0ABV3Y8C2</accession>
<comment type="caution">
    <text evidence="7">The sequence shown here is derived from an EMBL/GenBank/DDBJ whole genome shotgun (WGS) entry which is preliminary data.</text>
</comment>
<sequence>MGDSEVSDGSGEGVNRSAERNSRVLASQRSTPGVQRSRTGASRAQLRTRQIEEIKRVARTQLAERGASGISLREITRELGLVSSAIYRYYDSRDALVTALIIDAYNDLGLSVEVADGSASVHDYWARWQATCRSLRAWSRTHPAEYALLYGTPLVDYKAPGETISAAARVVRVIGRILSDAHRERASDLGPLPDEQLNGWLDVDNFAEVLPEVPSTYYLKALMAWTQLYGFISFELFGHYRGSVIDGDRAFEQVITGLWIFLGFEISGES</sequence>
<keyword evidence="1" id="KW-0805">Transcription regulation</keyword>
<proteinExistence type="predicted"/>
<dbReference type="EMBL" id="JBFSHR010000083">
    <property type="protein sequence ID" value="MEX6430783.1"/>
    <property type="molecule type" value="Genomic_DNA"/>
</dbReference>
<dbReference type="Pfam" id="PF13305">
    <property type="entry name" value="TetR_C_33"/>
    <property type="match status" value="1"/>
</dbReference>
<dbReference type="Pfam" id="PF00440">
    <property type="entry name" value="TetR_N"/>
    <property type="match status" value="1"/>
</dbReference>
<dbReference type="PANTHER" id="PTHR30055:SF243">
    <property type="entry name" value="HTH-TYPE TRANSCRIPTIONAL REGULATOR RV1816"/>
    <property type="match status" value="1"/>
</dbReference>
<evidence type="ECO:0000256" key="1">
    <source>
        <dbReference type="ARBA" id="ARBA00023015"/>
    </source>
</evidence>
<dbReference type="SUPFAM" id="SSF46689">
    <property type="entry name" value="Homeodomain-like"/>
    <property type="match status" value="1"/>
</dbReference>
<dbReference type="InterPro" id="IPR025996">
    <property type="entry name" value="MT1864/Rv1816-like_C"/>
</dbReference>
<protein>
    <submittedName>
        <fullName evidence="7">TetR/AcrR family transcriptional regulator</fullName>
    </submittedName>
</protein>
<dbReference type="InterPro" id="IPR050109">
    <property type="entry name" value="HTH-type_TetR-like_transc_reg"/>
</dbReference>
<reference evidence="7 8" key="1">
    <citation type="submission" date="2024-07" db="EMBL/GenBank/DDBJ databases">
        <title>Draft Genome Sequence of Ferrimicrobium acidiphilum Strain YE2023, Isolated from a Pulp of Bioleach Reactor.</title>
        <authorList>
            <person name="Elkina Y.A."/>
            <person name="Bulaeva A.G."/>
            <person name="Beletsky A.V."/>
            <person name="Mardanov A.V."/>
        </authorList>
    </citation>
    <scope>NUCLEOTIDE SEQUENCE [LARGE SCALE GENOMIC DNA]</scope>
    <source>
        <strain evidence="7 8">YE2023</strain>
    </source>
</reference>
<feature type="compositionally biased region" description="Polar residues" evidence="5">
    <location>
        <begin position="24"/>
        <end position="45"/>
    </location>
</feature>
<name>A0ABV3Y8C2_9ACTN</name>
<evidence type="ECO:0000256" key="5">
    <source>
        <dbReference type="SAM" id="MobiDB-lite"/>
    </source>
</evidence>
<keyword evidence="2 4" id="KW-0238">DNA-binding</keyword>
<evidence type="ECO:0000256" key="3">
    <source>
        <dbReference type="ARBA" id="ARBA00023163"/>
    </source>
</evidence>
<evidence type="ECO:0000256" key="2">
    <source>
        <dbReference type="ARBA" id="ARBA00023125"/>
    </source>
</evidence>
<dbReference type="PANTHER" id="PTHR30055">
    <property type="entry name" value="HTH-TYPE TRANSCRIPTIONAL REGULATOR RUTR"/>
    <property type="match status" value="1"/>
</dbReference>
<dbReference type="SUPFAM" id="SSF48498">
    <property type="entry name" value="Tetracyclin repressor-like, C-terminal domain"/>
    <property type="match status" value="1"/>
</dbReference>
<dbReference type="InterPro" id="IPR009057">
    <property type="entry name" value="Homeodomain-like_sf"/>
</dbReference>
<feature type="domain" description="HTH tetR-type" evidence="6">
    <location>
        <begin position="48"/>
        <end position="108"/>
    </location>
</feature>
<dbReference type="RefSeq" id="WP_298347492.1">
    <property type="nucleotide sequence ID" value="NZ_JBFSHR010000083.1"/>
</dbReference>
<evidence type="ECO:0000259" key="6">
    <source>
        <dbReference type="PROSITE" id="PS50977"/>
    </source>
</evidence>
<evidence type="ECO:0000313" key="7">
    <source>
        <dbReference type="EMBL" id="MEX6430783.1"/>
    </source>
</evidence>
<keyword evidence="3" id="KW-0804">Transcription</keyword>
<dbReference type="InterPro" id="IPR001647">
    <property type="entry name" value="HTH_TetR"/>
</dbReference>
<dbReference type="Proteomes" id="UP001560267">
    <property type="component" value="Unassembled WGS sequence"/>
</dbReference>
<feature type="DNA-binding region" description="H-T-H motif" evidence="4">
    <location>
        <begin position="71"/>
        <end position="90"/>
    </location>
</feature>
<keyword evidence="8" id="KW-1185">Reference proteome</keyword>
<dbReference type="PROSITE" id="PS50977">
    <property type="entry name" value="HTH_TETR_2"/>
    <property type="match status" value="1"/>
</dbReference>
<dbReference type="Gene3D" id="1.10.357.10">
    <property type="entry name" value="Tetracycline Repressor, domain 2"/>
    <property type="match status" value="1"/>
</dbReference>
<gene>
    <name evidence="7" type="ORF">AB6A68_13200</name>
</gene>
<evidence type="ECO:0000256" key="4">
    <source>
        <dbReference type="PROSITE-ProRule" id="PRU00335"/>
    </source>
</evidence>